<reference evidence="1 2" key="1">
    <citation type="submission" date="2020-08" db="EMBL/GenBank/DDBJ databases">
        <title>Genomic Encyclopedia of Type Strains, Phase III (KMG-III): the genomes of soil and plant-associated and newly described type strains.</title>
        <authorList>
            <person name="Whitman W."/>
        </authorList>
    </citation>
    <scope>NUCLEOTIDE SEQUENCE [LARGE SCALE GENOMIC DNA]</scope>
    <source>
        <strain evidence="1 2">CECT 8960</strain>
    </source>
</reference>
<evidence type="ECO:0000313" key="2">
    <source>
        <dbReference type="Proteomes" id="UP000520767"/>
    </source>
</evidence>
<accession>A0A7W7VF06</accession>
<dbReference type="RefSeq" id="WP_184811949.1">
    <property type="nucleotide sequence ID" value="NZ_JACHJQ010000004.1"/>
</dbReference>
<organism evidence="1 2">
    <name type="scientific">Actinophytocola algeriensis</name>
    <dbReference type="NCBI Taxonomy" id="1768010"/>
    <lineage>
        <taxon>Bacteria</taxon>
        <taxon>Bacillati</taxon>
        <taxon>Actinomycetota</taxon>
        <taxon>Actinomycetes</taxon>
        <taxon>Pseudonocardiales</taxon>
        <taxon>Pseudonocardiaceae</taxon>
    </lineage>
</organism>
<dbReference type="AlphaFoldDB" id="A0A7W7VF06"/>
<evidence type="ECO:0000313" key="1">
    <source>
        <dbReference type="EMBL" id="MBB4907801.1"/>
    </source>
</evidence>
<sequence length="111" mass="12135">MSSTGVDAVSVDFQLRALVGKGFRFVDPRDEHGDVLAVVGVRAHHNVLDVVELHGEDDVIATRMPPDQDVLAPRRVYWREQGPASVVMAKLLSLPDEYLPGSLHLPARVSA</sequence>
<comment type="caution">
    <text evidence="1">The sequence shown here is derived from an EMBL/GenBank/DDBJ whole genome shotgun (WGS) entry which is preliminary data.</text>
</comment>
<name>A0A7W7VF06_9PSEU</name>
<gene>
    <name evidence="1" type="ORF">FHR82_004043</name>
</gene>
<keyword evidence="2" id="KW-1185">Reference proteome</keyword>
<protein>
    <submittedName>
        <fullName evidence="1">Uncharacterized protein</fullName>
    </submittedName>
</protein>
<dbReference type="EMBL" id="JACHJQ010000004">
    <property type="protein sequence ID" value="MBB4907801.1"/>
    <property type="molecule type" value="Genomic_DNA"/>
</dbReference>
<dbReference type="Proteomes" id="UP000520767">
    <property type="component" value="Unassembled WGS sequence"/>
</dbReference>
<proteinExistence type="predicted"/>